<dbReference type="EMBL" id="JAHBMH010000073">
    <property type="protein sequence ID" value="KAK1932767.1"/>
    <property type="molecule type" value="Genomic_DNA"/>
</dbReference>
<proteinExistence type="predicted"/>
<dbReference type="AlphaFoldDB" id="A0AAD9LEE2"/>
<keyword evidence="2" id="KW-1185">Reference proteome</keyword>
<evidence type="ECO:0008006" key="3">
    <source>
        <dbReference type="Google" id="ProtNLM"/>
    </source>
</evidence>
<protein>
    <recommendedName>
        <fullName evidence="3">VPS9 domain-containing protein</fullName>
    </recommendedName>
</protein>
<accession>A0AAD9LEE2</accession>
<comment type="caution">
    <text evidence="1">The sequence shown here is derived from an EMBL/GenBank/DDBJ whole genome shotgun (WGS) entry which is preliminary data.</text>
</comment>
<dbReference type="Proteomes" id="UP001195914">
    <property type="component" value="Unassembled WGS sequence"/>
</dbReference>
<reference evidence="1" key="1">
    <citation type="journal article" date="2014" name="Nucleic Acids Res.">
        <title>The evolutionary dynamics of variant antigen genes in Babesia reveal a history of genomic innovation underlying host-parasite interaction.</title>
        <authorList>
            <person name="Jackson A.P."/>
            <person name="Otto T.D."/>
            <person name="Darby A."/>
            <person name="Ramaprasad A."/>
            <person name="Xia D."/>
            <person name="Echaide I.E."/>
            <person name="Farber M."/>
            <person name="Gahlot S."/>
            <person name="Gamble J."/>
            <person name="Gupta D."/>
            <person name="Gupta Y."/>
            <person name="Jackson L."/>
            <person name="Malandrin L."/>
            <person name="Malas T.B."/>
            <person name="Moussa E."/>
            <person name="Nair M."/>
            <person name="Reid A.J."/>
            <person name="Sanders M."/>
            <person name="Sharma J."/>
            <person name="Tracey A."/>
            <person name="Quail M.A."/>
            <person name="Weir W."/>
            <person name="Wastling J.M."/>
            <person name="Hall N."/>
            <person name="Willadsen P."/>
            <person name="Lingelbach K."/>
            <person name="Shiels B."/>
            <person name="Tait A."/>
            <person name="Berriman M."/>
            <person name="Allred D.R."/>
            <person name="Pain A."/>
        </authorList>
    </citation>
    <scope>NUCLEOTIDE SEQUENCE</scope>
    <source>
        <strain evidence="1">1802A</strain>
    </source>
</reference>
<evidence type="ECO:0000313" key="2">
    <source>
        <dbReference type="Proteomes" id="UP001195914"/>
    </source>
</evidence>
<sequence>MHLCNDPPVCKYDRIGHSQRMCDEISANALICVLQNSHRDLYRALFDQDSAQKLVIVPVAHSLINVHISRDFIGKNLIALQCCPECHILRETEVPNVFLNLHGQAVEVTKEKVTTSFGFKNHIAADIVRDDKIHDLGGVVRVCLTNDYLMHATPSCKDIFDLNLNDAQEIVDSWCQSSPGFKEFLYGAMDRIKTKFVMVPGYENELCSILCSYVEKAISIYLVNKNDEIQCSRDIMCQVTLNFAFTRLYDDIMAHLRDTYRKQEDIIQNRLLKLRKEMNLNSTLNLFDLKRQVSNYNLIPSCEALKMEKFKHLAKSIQFNKPESNDESVSFFILTMVAGGLPDSLANYAFLDMYAGAKFTKHKIVTQHLETFRGGLQFLLD</sequence>
<gene>
    <name evidence="1" type="ORF">X943_000692</name>
</gene>
<name>A0AAD9LEE2_BABDI</name>
<reference evidence="1" key="2">
    <citation type="submission" date="2021-05" db="EMBL/GenBank/DDBJ databases">
        <authorList>
            <person name="Pain A."/>
        </authorList>
    </citation>
    <scope>NUCLEOTIDE SEQUENCE</scope>
    <source>
        <strain evidence="1">1802A</strain>
    </source>
</reference>
<evidence type="ECO:0000313" key="1">
    <source>
        <dbReference type="EMBL" id="KAK1932767.1"/>
    </source>
</evidence>
<organism evidence="1 2">
    <name type="scientific">Babesia divergens</name>
    <dbReference type="NCBI Taxonomy" id="32595"/>
    <lineage>
        <taxon>Eukaryota</taxon>
        <taxon>Sar</taxon>
        <taxon>Alveolata</taxon>
        <taxon>Apicomplexa</taxon>
        <taxon>Aconoidasida</taxon>
        <taxon>Piroplasmida</taxon>
        <taxon>Babesiidae</taxon>
        <taxon>Babesia</taxon>
    </lineage>
</organism>